<dbReference type="PROSITE" id="PS00584">
    <property type="entry name" value="PFKB_KINASES_2"/>
    <property type="match status" value="1"/>
</dbReference>
<feature type="domain" description="Carbohydrate kinase PfkB" evidence="3">
    <location>
        <begin position="2"/>
        <end position="284"/>
    </location>
</feature>
<dbReference type="Pfam" id="PF00294">
    <property type="entry name" value="PfkB"/>
    <property type="match status" value="1"/>
</dbReference>
<evidence type="ECO:0000256" key="1">
    <source>
        <dbReference type="ARBA" id="ARBA00022679"/>
    </source>
</evidence>
<dbReference type="RefSeq" id="WP_185007150.1">
    <property type="nucleotide sequence ID" value="NZ_BAAAUI010000030.1"/>
</dbReference>
<organism evidence="4 5">
    <name type="scientific">Crossiella cryophila</name>
    <dbReference type="NCBI Taxonomy" id="43355"/>
    <lineage>
        <taxon>Bacteria</taxon>
        <taxon>Bacillati</taxon>
        <taxon>Actinomycetota</taxon>
        <taxon>Actinomycetes</taxon>
        <taxon>Pseudonocardiales</taxon>
        <taxon>Pseudonocardiaceae</taxon>
        <taxon>Crossiella</taxon>
    </lineage>
</organism>
<evidence type="ECO:0000313" key="4">
    <source>
        <dbReference type="EMBL" id="MBB4680964.1"/>
    </source>
</evidence>
<dbReference type="Proteomes" id="UP000533598">
    <property type="component" value="Unassembled WGS sequence"/>
</dbReference>
<dbReference type="AlphaFoldDB" id="A0A7W7FZA5"/>
<name>A0A7W7FZA5_9PSEU</name>
<dbReference type="GO" id="GO:0004747">
    <property type="term" value="F:ribokinase activity"/>
    <property type="evidence" value="ECO:0007669"/>
    <property type="project" value="UniProtKB-EC"/>
</dbReference>
<comment type="caution">
    <text evidence="4">The sequence shown here is derived from an EMBL/GenBank/DDBJ whole genome shotgun (WGS) entry which is preliminary data.</text>
</comment>
<accession>A0A7W7FZA5</accession>
<dbReference type="InterPro" id="IPR029056">
    <property type="entry name" value="Ribokinase-like"/>
</dbReference>
<dbReference type="EMBL" id="JACHMH010000001">
    <property type="protein sequence ID" value="MBB4680964.1"/>
    <property type="molecule type" value="Genomic_DNA"/>
</dbReference>
<evidence type="ECO:0000313" key="5">
    <source>
        <dbReference type="Proteomes" id="UP000533598"/>
    </source>
</evidence>
<dbReference type="PANTHER" id="PTHR10584:SF166">
    <property type="entry name" value="RIBOKINASE"/>
    <property type="match status" value="1"/>
</dbReference>
<dbReference type="SUPFAM" id="SSF53613">
    <property type="entry name" value="Ribokinase-like"/>
    <property type="match status" value="1"/>
</dbReference>
<sequence>MPRVAVIGYASVDHAMETDPFLAATGTTLVRRRLSHPWPHLGGITYAAEGLTEAGHDVRAVTWVGQDAFGTAYTDRLAAWGVDVSGVDQSGDRTPSNYLFYAPDEQVVTVYDPGEPVPQSLTETQRTVIAESDWVCLLVGPRPVTVEILDLLRPDQHLAWTVKDDPDAYPGGLVHRLLSTASVLTFSTRERLFLERAVAPRTLRDRTRAEALRAETQGSAGAQFWHNGNSGAVGTTAVDAVDTTGAGDVFFAAAVASMIEAPADPRRATEAGVAAATALLRCRKDSTEGKVC</sequence>
<dbReference type="InterPro" id="IPR002173">
    <property type="entry name" value="Carboh/pur_kinase_PfkB_CS"/>
</dbReference>
<dbReference type="GO" id="GO:0005829">
    <property type="term" value="C:cytosol"/>
    <property type="evidence" value="ECO:0007669"/>
    <property type="project" value="TreeGrafter"/>
</dbReference>
<gene>
    <name evidence="4" type="ORF">HNR67_007082</name>
</gene>
<proteinExistence type="predicted"/>
<protein>
    <submittedName>
        <fullName evidence="4">Ribokinase</fullName>
        <ecNumber evidence="4">2.7.1.15</ecNumber>
    </submittedName>
</protein>
<keyword evidence="1 4" id="KW-0808">Transferase</keyword>
<dbReference type="Gene3D" id="3.40.1190.20">
    <property type="match status" value="1"/>
</dbReference>
<reference evidence="4 5" key="1">
    <citation type="submission" date="2020-08" db="EMBL/GenBank/DDBJ databases">
        <title>Sequencing the genomes of 1000 actinobacteria strains.</title>
        <authorList>
            <person name="Klenk H.-P."/>
        </authorList>
    </citation>
    <scope>NUCLEOTIDE SEQUENCE [LARGE SCALE GENOMIC DNA]</scope>
    <source>
        <strain evidence="4 5">DSM 44230</strain>
    </source>
</reference>
<dbReference type="InterPro" id="IPR011611">
    <property type="entry name" value="PfkB_dom"/>
</dbReference>
<keyword evidence="2 4" id="KW-0418">Kinase</keyword>
<evidence type="ECO:0000256" key="2">
    <source>
        <dbReference type="ARBA" id="ARBA00022777"/>
    </source>
</evidence>
<dbReference type="EC" id="2.7.1.15" evidence="4"/>
<keyword evidence="5" id="KW-1185">Reference proteome</keyword>
<evidence type="ECO:0000259" key="3">
    <source>
        <dbReference type="Pfam" id="PF00294"/>
    </source>
</evidence>
<dbReference type="PANTHER" id="PTHR10584">
    <property type="entry name" value="SUGAR KINASE"/>
    <property type="match status" value="1"/>
</dbReference>